<evidence type="ECO:0000256" key="14">
    <source>
        <dbReference type="ARBA" id="ARBA00032575"/>
    </source>
</evidence>
<dbReference type="SUPFAM" id="SSF53448">
    <property type="entry name" value="Nucleotide-diphospho-sugar transferases"/>
    <property type="match status" value="1"/>
</dbReference>
<dbReference type="PANTHER" id="PTHR12726">
    <property type="entry name" value="CERAMIDE GLUCOSYLTRANSFERASE"/>
    <property type="match status" value="1"/>
</dbReference>
<keyword evidence="8 16" id="KW-0808">Transferase</keyword>
<keyword evidence="9 15" id="KW-0812">Transmembrane</keyword>
<dbReference type="GeneID" id="19107214"/>
<dbReference type="EMBL" id="KB445559">
    <property type="protein sequence ID" value="EMC94163.1"/>
    <property type="molecule type" value="Genomic_DNA"/>
</dbReference>
<dbReference type="InterPro" id="IPR025993">
    <property type="entry name" value="Ceramide_glucosylTrfase"/>
</dbReference>
<evidence type="ECO:0000256" key="8">
    <source>
        <dbReference type="ARBA" id="ARBA00022679"/>
    </source>
</evidence>
<evidence type="ECO:0000256" key="1">
    <source>
        <dbReference type="ARBA" id="ARBA00004141"/>
    </source>
</evidence>
<dbReference type="InterPro" id="IPR029044">
    <property type="entry name" value="Nucleotide-diphossugar_trans"/>
</dbReference>
<dbReference type="OMA" id="IVWIIDC"/>
<dbReference type="Proteomes" id="UP000011761">
    <property type="component" value="Unassembled WGS sequence"/>
</dbReference>
<reference evidence="16 17" key="1">
    <citation type="journal article" date="2012" name="PLoS Pathog.">
        <title>Diverse lifestyles and strategies of plant pathogenesis encoded in the genomes of eighteen Dothideomycetes fungi.</title>
        <authorList>
            <person name="Ohm R.A."/>
            <person name="Feau N."/>
            <person name="Henrissat B."/>
            <person name="Schoch C.L."/>
            <person name="Horwitz B.A."/>
            <person name="Barry K.W."/>
            <person name="Condon B.J."/>
            <person name="Copeland A.C."/>
            <person name="Dhillon B."/>
            <person name="Glaser F."/>
            <person name="Hesse C.N."/>
            <person name="Kosti I."/>
            <person name="LaButti K."/>
            <person name="Lindquist E.A."/>
            <person name="Lucas S."/>
            <person name="Salamov A.A."/>
            <person name="Bradshaw R.E."/>
            <person name="Ciuffetti L."/>
            <person name="Hamelin R.C."/>
            <person name="Kema G.H.J."/>
            <person name="Lawrence C."/>
            <person name="Scott J.A."/>
            <person name="Spatafora J.W."/>
            <person name="Turgeon B.G."/>
            <person name="de Wit P.J.G.M."/>
            <person name="Zhong S."/>
            <person name="Goodwin S.B."/>
            <person name="Grigoriev I.V."/>
        </authorList>
    </citation>
    <scope>NUCLEOTIDE SEQUENCE [LARGE SCALE GENOMIC DNA]</scope>
    <source>
        <strain evidence="16 17">UAMH 10762</strain>
    </source>
</reference>
<dbReference type="GO" id="GO:0016020">
    <property type="term" value="C:membrane"/>
    <property type="evidence" value="ECO:0007669"/>
    <property type="project" value="UniProtKB-SubCell"/>
</dbReference>
<evidence type="ECO:0000256" key="2">
    <source>
        <dbReference type="ARBA" id="ARBA00004760"/>
    </source>
</evidence>
<feature type="transmembrane region" description="Helical" evidence="15">
    <location>
        <begin position="20"/>
        <end position="46"/>
    </location>
</feature>
<dbReference type="PANTHER" id="PTHR12726:SF0">
    <property type="entry name" value="CERAMIDE GLUCOSYLTRANSFERASE"/>
    <property type="match status" value="1"/>
</dbReference>
<dbReference type="GO" id="GO:0008120">
    <property type="term" value="F:ceramide glucosyltransferase activity"/>
    <property type="evidence" value="ECO:0007669"/>
    <property type="project" value="UniProtKB-EC"/>
</dbReference>
<dbReference type="KEGG" id="bcom:BAUCODRAFT_112951"/>
<evidence type="ECO:0000313" key="16">
    <source>
        <dbReference type="EMBL" id="EMC94163.1"/>
    </source>
</evidence>
<evidence type="ECO:0000256" key="9">
    <source>
        <dbReference type="ARBA" id="ARBA00022692"/>
    </source>
</evidence>
<evidence type="ECO:0000256" key="13">
    <source>
        <dbReference type="ARBA" id="ARBA00031543"/>
    </source>
</evidence>
<dbReference type="RefSeq" id="XP_007679064.1">
    <property type="nucleotide sequence ID" value="XM_007680874.1"/>
</dbReference>
<feature type="transmembrane region" description="Helical" evidence="15">
    <location>
        <begin position="387"/>
        <end position="407"/>
    </location>
</feature>
<comment type="subcellular location">
    <subcellularLocation>
        <location evidence="1">Membrane</location>
        <topology evidence="1">Multi-pass membrane protein</topology>
    </subcellularLocation>
</comment>
<dbReference type="Gene3D" id="3.90.550.10">
    <property type="entry name" value="Spore Coat Polysaccharide Biosynthesis Protein SpsA, Chain A"/>
    <property type="match status" value="1"/>
</dbReference>
<dbReference type="eggNOG" id="KOG2547">
    <property type="taxonomic scope" value="Eukaryota"/>
</dbReference>
<keyword evidence="10 15" id="KW-1133">Transmembrane helix</keyword>
<evidence type="ECO:0000256" key="6">
    <source>
        <dbReference type="ARBA" id="ARBA00019988"/>
    </source>
</evidence>
<comment type="similarity">
    <text evidence="4">Belongs to the glycosyltransferase 2 family.</text>
</comment>
<keyword evidence="7" id="KW-0328">Glycosyltransferase</keyword>
<evidence type="ECO:0000256" key="15">
    <source>
        <dbReference type="SAM" id="Phobius"/>
    </source>
</evidence>
<evidence type="ECO:0000256" key="7">
    <source>
        <dbReference type="ARBA" id="ARBA00022676"/>
    </source>
</evidence>
<evidence type="ECO:0000256" key="3">
    <source>
        <dbReference type="ARBA" id="ARBA00004991"/>
    </source>
</evidence>
<feature type="transmembrane region" description="Helical" evidence="15">
    <location>
        <begin position="413"/>
        <end position="430"/>
    </location>
</feature>
<dbReference type="HOGENOM" id="CLU_030898_1_0_1"/>
<evidence type="ECO:0000313" key="17">
    <source>
        <dbReference type="Proteomes" id="UP000011761"/>
    </source>
</evidence>
<dbReference type="EC" id="2.4.1.80" evidence="5"/>
<sequence>MLDPGVARDTLVSYGGKYASTLILLAATGSFIWYCVVCTVCAVGFVQTLRSYRKPPPIVQWGADAPHVTIIRPIKGVEPCLYECLACTVRQKYPREKVHIRFCIADRSEPSLPTLERLVQDFPDIDVQILIEAEDAVLQDGTLNLGPNPKIRNMSRAYRETVGDVVWFLDCNVWVAKGVLGRMVARLEGKGTNRKYKFVHHLPLVVDVEPEAIQSQARQLMQSGNLDSDRTDTDGQDISLSLPNARQQRSFWNTGGGRVEEMFLSTAHGKFYVAANSLLIINASNGKSNMVRRSHLDSLTSGQGVDYFSSNICEDYLLGNLLFKNQIPAEKAGEVWGRHALCWGDVALQPMTSMSVKGYWNRRIRWNRARMFAVPIATFVEPATESLLCSVHGAFAITTLPFFGTYLGIPKTWTAFALVWLLSVSIWCLADRIMYLRLNSASYVEMDEDTPEFARLLRGDGMLRPFWQWLRAWVVRELIASPVETWALWGGSQIEWRGRKFRVSTDMKVHEVLDATTEYARGLNGHTKARSD</sequence>
<evidence type="ECO:0000256" key="11">
    <source>
        <dbReference type="ARBA" id="ARBA00023136"/>
    </source>
</evidence>
<dbReference type="Pfam" id="PF13506">
    <property type="entry name" value="Glyco_transf_21"/>
    <property type="match status" value="2"/>
</dbReference>
<comment type="pathway">
    <text evidence="3">Sphingolipid metabolism.</text>
</comment>
<dbReference type="AlphaFoldDB" id="M2MRQ0"/>
<dbReference type="UniPathway" id="UPA00222"/>
<keyword evidence="11 15" id="KW-0472">Membrane</keyword>
<name>M2MRQ0_BAUPA</name>
<evidence type="ECO:0000256" key="12">
    <source>
        <dbReference type="ARBA" id="ARBA00031017"/>
    </source>
</evidence>
<dbReference type="OrthoDB" id="1483400at2759"/>
<proteinExistence type="inferred from homology"/>
<protein>
    <recommendedName>
        <fullName evidence="6">Ceramide glucosyltransferase</fullName>
        <ecNumber evidence="5">2.4.1.80</ecNumber>
    </recommendedName>
    <alternativeName>
        <fullName evidence="13">Glucosylceramide synthase</fullName>
    </alternativeName>
    <alternativeName>
        <fullName evidence="14">UDP-glucose ceramide glucosyltransferase</fullName>
    </alternativeName>
    <alternativeName>
        <fullName evidence="12">UDP-glucose:N-acylsphingosine D-glucosyltransferase</fullName>
    </alternativeName>
</protein>
<organism evidence="16 17">
    <name type="scientific">Baudoinia panamericana (strain UAMH 10762)</name>
    <name type="common">Angels' share fungus</name>
    <name type="synonym">Baudoinia compniacensis (strain UAMH 10762)</name>
    <dbReference type="NCBI Taxonomy" id="717646"/>
    <lineage>
        <taxon>Eukaryota</taxon>
        <taxon>Fungi</taxon>
        <taxon>Dikarya</taxon>
        <taxon>Ascomycota</taxon>
        <taxon>Pezizomycotina</taxon>
        <taxon>Dothideomycetes</taxon>
        <taxon>Dothideomycetidae</taxon>
        <taxon>Mycosphaerellales</taxon>
        <taxon>Teratosphaeriaceae</taxon>
        <taxon>Baudoinia</taxon>
    </lineage>
</organism>
<keyword evidence="17" id="KW-1185">Reference proteome</keyword>
<dbReference type="STRING" id="717646.M2MRQ0"/>
<evidence type="ECO:0000256" key="10">
    <source>
        <dbReference type="ARBA" id="ARBA00022989"/>
    </source>
</evidence>
<evidence type="ECO:0000256" key="4">
    <source>
        <dbReference type="ARBA" id="ARBA00006739"/>
    </source>
</evidence>
<accession>M2MRQ0</accession>
<dbReference type="GO" id="GO:0006679">
    <property type="term" value="P:glucosylceramide biosynthetic process"/>
    <property type="evidence" value="ECO:0007669"/>
    <property type="project" value="TreeGrafter"/>
</dbReference>
<evidence type="ECO:0000256" key="5">
    <source>
        <dbReference type="ARBA" id="ARBA00012699"/>
    </source>
</evidence>
<gene>
    <name evidence="16" type="ORF">BAUCODRAFT_112951</name>
</gene>
<comment type="pathway">
    <text evidence="2">Lipid metabolism; sphingolipid metabolism.</text>
</comment>